<evidence type="ECO:0008006" key="5">
    <source>
        <dbReference type="Google" id="ProtNLM"/>
    </source>
</evidence>
<dbReference type="Proteomes" id="UP000292985">
    <property type="component" value="Unassembled WGS sequence"/>
</dbReference>
<dbReference type="InterPro" id="IPR046516">
    <property type="entry name" value="DUF6694"/>
</dbReference>
<dbReference type="RefSeq" id="WP_130097727.1">
    <property type="nucleotide sequence ID" value="NZ_RCYA01000004.1"/>
</dbReference>
<sequence>MRKLAGVIALSLLLSACDKPKIDTSSDQSTKESIQKVRESLPDDKKSQFDEAVKVVALSQIDMRELMKAGASSGDVYEGKIKTALEGKTGEEVITYAETIRLEREKKEKEQALQEIKELEAKQSASVEAADKLKAFKVERSRFYLEKQNYGPDQPVLDISVENGTDKSVARAFFKGVISSPGRSVPWYTDTFNYEIPGGLEPGEKAHWKLEPNMFSDWANVNAPDDAIFTVTVTELRDVDGKSIFGTTEFSEQDAERLKKLKEKYLSK</sequence>
<evidence type="ECO:0000313" key="3">
    <source>
        <dbReference type="EMBL" id="RYT43765.1"/>
    </source>
</evidence>
<dbReference type="EMBL" id="RCYA01000004">
    <property type="protein sequence ID" value="RYT43765.1"/>
    <property type="molecule type" value="Genomic_DNA"/>
</dbReference>
<evidence type="ECO:0000256" key="2">
    <source>
        <dbReference type="SAM" id="MobiDB-lite"/>
    </source>
</evidence>
<feature type="region of interest" description="Disordered" evidence="2">
    <location>
        <begin position="20"/>
        <end position="45"/>
    </location>
</feature>
<reference evidence="3 4" key="1">
    <citation type="journal article" date="2019" name="Science, e1252229">
        <title>Invertible promoters mediate bacterial phase variation, antibiotic resistance, and host adaptation in the gut.</title>
        <authorList>
            <person name="Jiang X."/>
            <person name="Hall A.B."/>
            <person name="Arthur T.D."/>
            <person name="Plichta D.R."/>
            <person name="Covington C.T."/>
            <person name="Poyet M."/>
            <person name="Crothers J."/>
            <person name="Moses P.L."/>
            <person name="Tolonen A.C."/>
            <person name="Vlamakis H."/>
            <person name="Alm E.J."/>
            <person name="Xavier R.J."/>
        </authorList>
    </citation>
    <scope>NUCLEOTIDE SEQUENCE [LARGE SCALE GENOMIC DNA]</scope>
    <source>
        <strain evidence="4">ca_0067</strain>
    </source>
</reference>
<evidence type="ECO:0000256" key="1">
    <source>
        <dbReference type="SAM" id="Coils"/>
    </source>
</evidence>
<evidence type="ECO:0000313" key="4">
    <source>
        <dbReference type="Proteomes" id="UP000292985"/>
    </source>
</evidence>
<dbReference type="PROSITE" id="PS51257">
    <property type="entry name" value="PROKAR_LIPOPROTEIN"/>
    <property type="match status" value="1"/>
</dbReference>
<feature type="coiled-coil region" evidence="1">
    <location>
        <begin position="99"/>
        <end position="129"/>
    </location>
</feature>
<gene>
    <name evidence="3" type="ORF">EAJ18_11870</name>
</gene>
<dbReference type="Pfam" id="PF20404">
    <property type="entry name" value="DUF6694"/>
    <property type="match status" value="1"/>
</dbReference>
<organism evidence="3 4">
    <name type="scientific">Citrobacter amalonaticus</name>
    <dbReference type="NCBI Taxonomy" id="35703"/>
    <lineage>
        <taxon>Bacteria</taxon>
        <taxon>Pseudomonadati</taxon>
        <taxon>Pseudomonadota</taxon>
        <taxon>Gammaproteobacteria</taxon>
        <taxon>Enterobacterales</taxon>
        <taxon>Enterobacteriaceae</taxon>
        <taxon>Citrobacter</taxon>
    </lineage>
</organism>
<keyword evidence="4" id="KW-1185">Reference proteome</keyword>
<accession>A0ABY0HV60</accession>
<keyword evidence="1" id="KW-0175">Coiled coil</keyword>
<proteinExistence type="predicted"/>
<comment type="caution">
    <text evidence="3">The sequence shown here is derived from an EMBL/GenBank/DDBJ whole genome shotgun (WGS) entry which is preliminary data.</text>
</comment>
<name>A0ABY0HV60_CITAM</name>
<protein>
    <recommendedName>
        <fullName evidence="5">Lipoprotein</fullName>
    </recommendedName>
</protein>